<keyword evidence="3" id="KW-1185">Reference proteome</keyword>
<accession>A0ABS8P5E7</accession>
<evidence type="ECO:0000256" key="1">
    <source>
        <dbReference type="SAM" id="Phobius"/>
    </source>
</evidence>
<name>A0ABS8P5E7_9PSEU</name>
<keyword evidence="1" id="KW-0812">Transmembrane</keyword>
<evidence type="ECO:0000313" key="3">
    <source>
        <dbReference type="Proteomes" id="UP001199469"/>
    </source>
</evidence>
<dbReference type="RefSeq" id="WP_230731675.1">
    <property type="nucleotide sequence ID" value="NZ_JAJNDB010000001.1"/>
</dbReference>
<proteinExistence type="predicted"/>
<dbReference type="EMBL" id="JAJNDB010000001">
    <property type="protein sequence ID" value="MCD2193482.1"/>
    <property type="molecule type" value="Genomic_DNA"/>
</dbReference>
<feature type="transmembrane region" description="Helical" evidence="1">
    <location>
        <begin position="33"/>
        <end position="55"/>
    </location>
</feature>
<dbReference type="Proteomes" id="UP001199469">
    <property type="component" value="Unassembled WGS sequence"/>
</dbReference>
<gene>
    <name evidence="2" type="ORF">LQ327_08815</name>
</gene>
<sequence length="171" mass="18572">MGRHAVLELDAPTERIEVAQQAQDDPKPLLPTWFLPGLFGSIGLAVVLLLIALLIGDGHRANTAIPAAAPGPTPGSIAAAQTQRYLTDLTQTVGDMTFFGPQYDRSRVEAHSTAWVSAGQEACQLGAQGYNQGQVMSRLEGKWSNESFGQPPQTSTWYFNNIVIYAWRDLC</sequence>
<protein>
    <submittedName>
        <fullName evidence="2">Uncharacterized protein</fullName>
    </submittedName>
</protein>
<keyword evidence="1" id="KW-1133">Transmembrane helix</keyword>
<reference evidence="2 3" key="1">
    <citation type="submission" date="2021-11" db="EMBL/GenBank/DDBJ databases">
        <title>Draft genome sequence of Actinomycetospora sp. SF1 isolated from the rhizosphere soil.</title>
        <authorList>
            <person name="Duangmal K."/>
            <person name="Chantavorakit T."/>
        </authorList>
    </citation>
    <scope>NUCLEOTIDE SEQUENCE [LARGE SCALE GENOMIC DNA]</scope>
    <source>
        <strain evidence="2 3">TBRC 5722</strain>
    </source>
</reference>
<evidence type="ECO:0000313" key="2">
    <source>
        <dbReference type="EMBL" id="MCD2193482.1"/>
    </source>
</evidence>
<comment type="caution">
    <text evidence="2">The sequence shown here is derived from an EMBL/GenBank/DDBJ whole genome shotgun (WGS) entry which is preliminary data.</text>
</comment>
<organism evidence="2 3">
    <name type="scientific">Actinomycetospora endophytica</name>
    <dbReference type="NCBI Taxonomy" id="2291215"/>
    <lineage>
        <taxon>Bacteria</taxon>
        <taxon>Bacillati</taxon>
        <taxon>Actinomycetota</taxon>
        <taxon>Actinomycetes</taxon>
        <taxon>Pseudonocardiales</taxon>
        <taxon>Pseudonocardiaceae</taxon>
        <taxon>Actinomycetospora</taxon>
    </lineage>
</organism>
<keyword evidence="1" id="KW-0472">Membrane</keyword>